<dbReference type="Proteomes" id="UP001202244">
    <property type="component" value="Chromosome"/>
</dbReference>
<dbReference type="RefSeq" id="WP_242751641.1">
    <property type="nucleotide sequence ID" value="NZ_CP093846.1"/>
</dbReference>
<keyword evidence="1" id="KW-1133">Transmembrane helix</keyword>
<proteinExistence type="predicted"/>
<gene>
    <name evidence="2" type="ORF">MMF93_14175</name>
</gene>
<sequence>MCADTALALLDVAVVNVAGLFTAAVVAAAVGAVPARRSGLISGVDNAVRQTRTALGVAVFGTASGPPCDAEGCTATVRQLGRLGAESGPRVRLVRPG</sequence>
<accession>A0ABY3XT12</accession>
<feature type="transmembrane region" description="Helical" evidence="1">
    <location>
        <begin position="12"/>
        <end position="33"/>
    </location>
</feature>
<protein>
    <recommendedName>
        <fullName evidence="4">Secreted protein</fullName>
    </recommendedName>
</protein>
<organism evidence="2 3">
    <name type="scientific">Streptomyces tubbatahanensis</name>
    <dbReference type="NCBI Taxonomy" id="2923272"/>
    <lineage>
        <taxon>Bacteria</taxon>
        <taxon>Bacillati</taxon>
        <taxon>Actinomycetota</taxon>
        <taxon>Actinomycetes</taxon>
        <taxon>Kitasatosporales</taxon>
        <taxon>Streptomycetaceae</taxon>
        <taxon>Streptomyces</taxon>
    </lineage>
</organism>
<keyword evidence="3" id="KW-1185">Reference proteome</keyword>
<keyword evidence="1" id="KW-0472">Membrane</keyword>
<evidence type="ECO:0000313" key="3">
    <source>
        <dbReference type="Proteomes" id="UP001202244"/>
    </source>
</evidence>
<evidence type="ECO:0000256" key="1">
    <source>
        <dbReference type="SAM" id="Phobius"/>
    </source>
</evidence>
<reference evidence="2 3" key="1">
    <citation type="journal article" date="2023" name="Microbiol. Spectr.">
        <title>Synergy between Genome Mining, Metabolomics, and Bioinformatics Uncovers Antibacterial Chlorinated Carbazole Alkaloids and Their Biosynthetic Gene Cluster from Streptomyces tubbatahanensis sp. nov., a Novel Actinomycete Isolated from Sulu Sea, Philippines.</title>
        <authorList>
            <person name="Tenebro C.P."/>
            <person name="Trono D.J.V.L."/>
            <person name="Balida L.A.P."/>
            <person name="Bayog L.K.A."/>
            <person name="Bruna J.R."/>
            <person name="Sabido E.M."/>
            <person name="Caspe D.P.C."/>
            <person name="de Los Santos E.L.C."/>
            <person name="Saludes J.P."/>
            <person name="Dalisay D.S."/>
        </authorList>
    </citation>
    <scope>NUCLEOTIDE SEQUENCE [LARGE SCALE GENOMIC DNA]</scope>
    <source>
        <strain evidence="2 3">DSD3025</strain>
    </source>
</reference>
<dbReference type="EMBL" id="CP093846">
    <property type="protein sequence ID" value="UNS97509.1"/>
    <property type="molecule type" value="Genomic_DNA"/>
</dbReference>
<evidence type="ECO:0008006" key="4">
    <source>
        <dbReference type="Google" id="ProtNLM"/>
    </source>
</evidence>
<keyword evidence="1" id="KW-0812">Transmembrane</keyword>
<name>A0ABY3XT12_9ACTN</name>
<evidence type="ECO:0000313" key="2">
    <source>
        <dbReference type="EMBL" id="UNS97509.1"/>
    </source>
</evidence>